<name>A0AC35U5I2_9BILA</name>
<sequence length="145" mass="16514">MSKYILTILLVLIVAFATVEALRKQGMAVKGKLYCGQFPAFNNTKVRLVDIDSGPDPDDTLDEKFIDADGSFKLLGHTRELTDIDVVMYIWHDCMDLEQPCQRKTKLVFPKKYIISGEPEPENWVDIGVLNLEGSFDDEKRECIQ</sequence>
<proteinExistence type="predicted"/>
<organism evidence="1 2">
    <name type="scientific">Rhabditophanes sp. KR3021</name>
    <dbReference type="NCBI Taxonomy" id="114890"/>
    <lineage>
        <taxon>Eukaryota</taxon>
        <taxon>Metazoa</taxon>
        <taxon>Ecdysozoa</taxon>
        <taxon>Nematoda</taxon>
        <taxon>Chromadorea</taxon>
        <taxon>Rhabditida</taxon>
        <taxon>Tylenchina</taxon>
        <taxon>Panagrolaimomorpha</taxon>
        <taxon>Strongyloidoidea</taxon>
        <taxon>Alloionematidae</taxon>
        <taxon>Rhabditophanes</taxon>
    </lineage>
</organism>
<evidence type="ECO:0000313" key="1">
    <source>
        <dbReference type="Proteomes" id="UP000095286"/>
    </source>
</evidence>
<protein>
    <submittedName>
        <fullName evidence="2">Transthyretin-like family protein</fullName>
    </submittedName>
</protein>
<dbReference type="Proteomes" id="UP000095286">
    <property type="component" value="Unplaced"/>
</dbReference>
<evidence type="ECO:0000313" key="2">
    <source>
        <dbReference type="WBParaSite" id="RSKR_0000791100.1"/>
    </source>
</evidence>
<accession>A0AC35U5I2</accession>
<reference evidence="2" key="1">
    <citation type="submission" date="2016-11" db="UniProtKB">
        <authorList>
            <consortium name="WormBaseParasite"/>
        </authorList>
    </citation>
    <scope>IDENTIFICATION</scope>
    <source>
        <strain evidence="2">KR3021</strain>
    </source>
</reference>
<dbReference type="WBParaSite" id="RSKR_0000791100.1">
    <property type="protein sequence ID" value="RSKR_0000791100.1"/>
    <property type="gene ID" value="RSKR_0000791100"/>
</dbReference>